<sequence>MKLIQEQLKIAQSRQKSYTDIRRRDLEFREGDYVFLKVSPMKGIMRFGRKGKLSPRYIGPYSILERIGLVAYRLGLPPELSSLHPVFHVSMKKYFHYPSHVIDRHDREFNDTLSYEEVPVDVIDMQVRRLRTKDVASVKVMWSNHSVEKATWEQEEAMKEKYPYLFEFWRSLTLYRIGLAFNLEFPTSLPWWVSNLNVYGDCCSRKRQSILFSITSI</sequence>
<gene>
    <name evidence="2" type="primary">LOC107801203</name>
</gene>
<dbReference type="RefSeq" id="XP_075077420.1">
    <property type="nucleotide sequence ID" value="XM_075221319.1"/>
</dbReference>
<reference evidence="2" key="2">
    <citation type="submission" date="2025-08" db="UniProtKB">
        <authorList>
            <consortium name="RefSeq"/>
        </authorList>
    </citation>
    <scope>IDENTIFICATION</scope>
    <source>
        <tissue evidence="2">Leaf</tissue>
    </source>
</reference>
<reference evidence="1" key="1">
    <citation type="journal article" date="2014" name="Nat. Commun.">
        <title>The tobacco genome sequence and its comparison with those of tomato and potato.</title>
        <authorList>
            <person name="Sierro N."/>
            <person name="Battey J.N."/>
            <person name="Ouadi S."/>
            <person name="Bakaher N."/>
            <person name="Bovet L."/>
            <person name="Willig A."/>
            <person name="Goepfert S."/>
            <person name="Peitsch M.C."/>
            <person name="Ivanov N.V."/>
        </authorList>
    </citation>
    <scope>NUCLEOTIDE SEQUENCE [LARGE SCALE GENOMIC DNA]</scope>
</reference>
<dbReference type="Proteomes" id="UP000790787">
    <property type="component" value="Chromosome 9"/>
</dbReference>
<keyword evidence="1" id="KW-1185">Reference proteome</keyword>
<evidence type="ECO:0000313" key="1">
    <source>
        <dbReference type="Proteomes" id="UP000790787"/>
    </source>
</evidence>
<organism evidence="1 2">
    <name type="scientific">Nicotiana tabacum</name>
    <name type="common">Common tobacco</name>
    <dbReference type="NCBI Taxonomy" id="4097"/>
    <lineage>
        <taxon>Eukaryota</taxon>
        <taxon>Viridiplantae</taxon>
        <taxon>Streptophyta</taxon>
        <taxon>Embryophyta</taxon>
        <taxon>Tracheophyta</taxon>
        <taxon>Spermatophyta</taxon>
        <taxon>Magnoliopsida</taxon>
        <taxon>eudicotyledons</taxon>
        <taxon>Gunneridae</taxon>
        <taxon>Pentapetalae</taxon>
        <taxon>asterids</taxon>
        <taxon>lamiids</taxon>
        <taxon>Solanales</taxon>
        <taxon>Solanaceae</taxon>
        <taxon>Nicotianoideae</taxon>
        <taxon>Nicotianeae</taxon>
        <taxon>Nicotiana</taxon>
    </lineage>
</organism>
<accession>A0AC58RXE3</accession>
<evidence type="ECO:0000313" key="2">
    <source>
        <dbReference type="RefSeq" id="XP_075077420.1"/>
    </source>
</evidence>
<protein>
    <submittedName>
        <fullName evidence="2">Uncharacterized protein LOC107801203</fullName>
    </submittedName>
</protein>
<proteinExistence type="predicted"/>
<name>A0AC58RXE3_TOBAC</name>